<protein>
    <submittedName>
        <fullName evidence="2">PDZ domain-containing protein</fullName>
    </submittedName>
</protein>
<dbReference type="InterPro" id="IPR011050">
    <property type="entry name" value="Pectin_lyase_fold/virulence"/>
</dbReference>
<dbReference type="SMART" id="SM00710">
    <property type="entry name" value="PbH1"/>
    <property type="match status" value="6"/>
</dbReference>
<dbReference type="InterPro" id="IPR012334">
    <property type="entry name" value="Pectin_lyas_fold"/>
</dbReference>
<comment type="caution">
    <text evidence="2">The sequence shown here is derived from an EMBL/GenBank/DDBJ whole genome shotgun (WGS) entry which is preliminary data.</text>
</comment>
<dbReference type="EMBL" id="JACVXC010000001">
    <property type="protein sequence ID" value="MBD0834405.1"/>
    <property type="molecule type" value="Genomic_DNA"/>
</dbReference>
<keyword evidence="3" id="KW-1185">Reference proteome</keyword>
<evidence type="ECO:0000313" key="3">
    <source>
        <dbReference type="Proteomes" id="UP000602057"/>
    </source>
</evidence>
<gene>
    <name evidence="2" type="ORF">ICJ84_03030</name>
</gene>
<dbReference type="Pfam" id="PF13229">
    <property type="entry name" value="Beta_helix"/>
    <property type="match status" value="1"/>
</dbReference>
<dbReference type="Proteomes" id="UP000602057">
    <property type="component" value="Unassembled WGS sequence"/>
</dbReference>
<accession>A0A8J6UA23</accession>
<dbReference type="PROSITE" id="PS51257">
    <property type="entry name" value="PROKAR_LIPOPROTEIN"/>
    <property type="match status" value="1"/>
</dbReference>
<name>A0A8J6UA23_9FLAO</name>
<dbReference type="CDD" id="cd06779">
    <property type="entry name" value="cpPDZ_Deg_HtrA-like"/>
    <property type="match status" value="1"/>
</dbReference>
<reference evidence="2" key="1">
    <citation type="journal article" date="2013" name="Int. J. Syst. Evol. Microbiol.">
        <title>Aestuariibaculum suncheonense gen. nov., sp. nov., a marine bacterium of the family Flavobacteriaceae isolated from a tidal flat and emended descriptions of the genera Gaetbulibacter and Tamlana.</title>
        <authorList>
            <person name="Jeong S.H."/>
            <person name="Park M.S."/>
            <person name="Jin H.M."/>
            <person name="Lee K."/>
            <person name="Park W."/>
            <person name="Jeon C.O."/>
        </authorList>
    </citation>
    <scope>NUCLEOTIDE SEQUENCE</scope>
    <source>
        <strain evidence="2">SC17</strain>
    </source>
</reference>
<dbReference type="SUPFAM" id="SSF50156">
    <property type="entry name" value="PDZ domain-like"/>
    <property type="match status" value="1"/>
</dbReference>
<dbReference type="AlphaFoldDB" id="A0A8J6UA23"/>
<dbReference type="Gene3D" id="2.160.20.10">
    <property type="entry name" value="Single-stranded right-handed beta-helix, Pectin lyase-like"/>
    <property type="match status" value="2"/>
</dbReference>
<dbReference type="SUPFAM" id="SSF51126">
    <property type="entry name" value="Pectin lyase-like"/>
    <property type="match status" value="1"/>
</dbReference>
<evidence type="ECO:0000313" key="2">
    <source>
        <dbReference type="EMBL" id="MBD0834405.1"/>
    </source>
</evidence>
<feature type="domain" description="PDZ" evidence="1">
    <location>
        <begin position="698"/>
        <end position="781"/>
    </location>
</feature>
<proteinExistence type="predicted"/>
<dbReference type="Pfam" id="PF13180">
    <property type="entry name" value="PDZ_2"/>
    <property type="match status" value="1"/>
</dbReference>
<dbReference type="InterPro" id="IPR006626">
    <property type="entry name" value="PbH1"/>
</dbReference>
<dbReference type="PANTHER" id="PTHR36453">
    <property type="entry name" value="SECRETED PROTEIN-RELATED"/>
    <property type="match status" value="1"/>
</dbReference>
<sequence length="791" mass="89103">MKLNYVKKKTFVLSVLVLLILTGCHRLPVEIFVSPNGNDGNQGAKQSPVQSLQKALDLAKTAKTNGTDQVSIKLLAGDYHLTAPLIITPELNNLDIIGEDKSKVSIKGSKVIKTSWTPYNDSIWVTTIDETIDFNQVFVNGEKQILARYPNYDANGGAWQGHAADAISKERISGWNNPVGGYVHAMHSGRWGGFHYQITGINEDGELQLTGGHQNNRPSAMHPKLRMVENIFEELDSEKEWYYNKQDKKLYLWVKPGTDLKTARVEVSVLKHLIDIKGSLEQPVKNIHITGITFKHTQPTFMEEYEPLLRSDWTIYRGGAITFKGTEHCSIQDCEFTNLGGNVIFVDGYNITTEIKDNYIYNCGASAISFVGDPSAVRSPSFQYGNFLPSKDLDTLQGPANDLYPSKGMVENNLIHNIGEIEKQVAGVQLSMAMKIHVKNNSIYNVPRAGINVSEGTWGGHIIEYNDVFNTVLETSDHGAFNSWGRDRYWHPRYNTIDSLVHANPKMPYWDAMHTTIIRNNRFHCNHGWDIDLDDGSSNYHIYNNLCLNGGIKLREGFYRVVENNIMVNNGFHPHVWFDNSEDIFKHNISMTKHFPIRLKGWGKEVDYNVFPDSTALALAQQNHTDEHSVYGNPMFINPKDGDFTVSENSIALQVGFKNFPMDQFGVQNPELKALAKQPNIPALQIQSLTNTKSKTLEWLGATLKNIETPEEQSASGLFDMNGVIVLNIKADSQVNHSGLQADDVIIAIDNEPIKNTSELLSKYQGNRWRKQLKIKVIRNQKRIDLVLNTD</sequence>
<reference evidence="2" key="2">
    <citation type="submission" date="2020-09" db="EMBL/GenBank/DDBJ databases">
        <authorList>
            <person name="Wu Z."/>
        </authorList>
    </citation>
    <scope>NUCLEOTIDE SEQUENCE</scope>
    <source>
        <strain evidence="2">SC17</strain>
    </source>
</reference>
<dbReference type="InterPro" id="IPR039448">
    <property type="entry name" value="Beta_helix"/>
</dbReference>
<dbReference type="PANTHER" id="PTHR36453:SF1">
    <property type="entry name" value="RIGHT HANDED BETA HELIX DOMAIN-CONTAINING PROTEIN"/>
    <property type="match status" value="1"/>
</dbReference>
<dbReference type="InterPro" id="IPR001478">
    <property type="entry name" value="PDZ"/>
</dbReference>
<evidence type="ECO:0000259" key="1">
    <source>
        <dbReference type="SMART" id="SM00228"/>
    </source>
</evidence>
<dbReference type="SMART" id="SM00228">
    <property type="entry name" value="PDZ"/>
    <property type="match status" value="1"/>
</dbReference>
<dbReference type="InterPro" id="IPR036034">
    <property type="entry name" value="PDZ_sf"/>
</dbReference>
<dbReference type="Gene3D" id="2.30.42.10">
    <property type="match status" value="1"/>
</dbReference>
<organism evidence="2 3">
    <name type="scientific">Aestuariibaculum suncheonense</name>
    <dbReference type="NCBI Taxonomy" id="1028745"/>
    <lineage>
        <taxon>Bacteria</taxon>
        <taxon>Pseudomonadati</taxon>
        <taxon>Bacteroidota</taxon>
        <taxon>Flavobacteriia</taxon>
        <taxon>Flavobacteriales</taxon>
        <taxon>Flavobacteriaceae</taxon>
    </lineage>
</organism>